<evidence type="ECO:0000256" key="6">
    <source>
        <dbReference type="ARBA" id="ARBA00022729"/>
    </source>
</evidence>
<dbReference type="GO" id="GO:0030246">
    <property type="term" value="F:carbohydrate binding"/>
    <property type="evidence" value="ECO:0007669"/>
    <property type="project" value="InterPro"/>
</dbReference>
<dbReference type="OrthoDB" id="2130367at2759"/>
<evidence type="ECO:0000256" key="7">
    <source>
        <dbReference type="ARBA" id="ARBA00023239"/>
    </source>
</evidence>
<dbReference type="PANTHER" id="PTHR32018">
    <property type="entry name" value="RHAMNOGALACTURONATE LYASE FAMILY PROTEIN"/>
    <property type="match status" value="1"/>
</dbReference>
<dbReference type="SUPFAM" id="SSF49452">
    <property type="entry name" value="Starch-binding domain-like"/>
    <property type="match status" value="1"/>
</dbReference>
<dbReference type="Proteomes" id="UP000187203">
    <property type="component" value="Unassembled WGS sequence"/>
</dbReference>
<dbReference type="Pfam" id="PF14683">
    <property type="entry name" value="CBM-like"/>
    <property type="match status" value="1"/>
</dbReference>
<evidence type="ECO:0000259" key="10">
    <source>
        <dbReference type="Pfam" id="PF14686"/>
    </source>
</evidence>
<keyword evidence="12" id="KW-1185">Reference proteome</keyword>
<reference evidence="12" key="1">
    <citation type="submission" date="2013-09" db="EMBL/GenBank/DDBJ databases">
        <title>Corchorus olitorius genome sequencing.</title>
        <authorList>
            <person name="Alam M."/>
            <person name="Haque M.S."/>
            <person name="Islam M.S."/>
            <person name="Emdad E.M."/>
            <person name="Islam M.M."/>
            <person name="Ahmed B."/>
            <person name="Halim A."/>
            <person name="Hossen Q.M.M."/>
            <person name="Hossain M.Z."/>
            <person name="Ahmed R."/>
            <person name="Khan M.M."/>
            <person name="Islam R."/>
            <person name="Rashid M.M."/>
            <person name="Khan S.A."/>
            <person name="Rahman M.S."/>
            <person name="Alam M."/>
            <person name="Yahiya A.S."/>
            <person name="Khan M.S."/>
            <person name="Azam M.S."/>
            <person name="Haque T."/>
            <person name="Lashkar M.Z.H."/>
            <person name="Akhand A.I."/>
            <person name="Morshed G."/>
            <person name="Roy S."/>
            <person name="Uddin K.S."/>
            <person name="Rabeya T."/>
            <person name="Hossain A.S."/>
            <person name="Chowdhury A."/>
            <person name="Snigdha A.R."/>
            <person name="Mortoza M.S."/>
            <person name="Matin S.A."/>
            <person name="Hoque S.M.E."/>
            <person name="Islam M.K."/>
            <person name="Roy D.K."/>
            <person name="Haider R."/>
            <person name="Moosa M.M."/>
            <person name="Elias S.M."/>
            <person name="Hasan A.M."/>
            <person name="Jahan S."/>
            <person name="Shafiuddin M."/>
            <person name="Mahmood N."/>
            <person name="Shommy N.S."/>
        </authorList>
    </citation>
    <scope>NUCLEOTIDE SEQUENCE [LARGE SCALE GENOMIC DNA]</scope>
    <source>
        <strain evidence="12">cv. O-4</strain>
    </source>
</reference>
<dbReference type="InterPro" id="IPR010325">
    <property type="entry name" value="Rhamnogal_lyase"/>
</dbReference>
<keyword evidence="5" id="KW-0964">Secreted</keyword>
<evidence type="ECO:0000256" key="2">
    <source>
        <dbReference type="ARBA" id="ARBA00004613"/>
    </source>
</evidence>
<dbReference type="GO" id="GO:0102210">
    <property type="term" value="F:rhamnogalacturonan endolyase activity"/>
    <property type="evidence" value="ECO:0007669"/>
    <property type="project" value="UniProtKB-EC"/>
</dbReference>
<dbReference type="InterPro" id="IPR011013">
    <property type="entry name" value="Gal_mutarotase_sf_dom"/>
</dbReference>
<organism evidence="11 12">
    <name type="scientific">Corchorus olitorius</name>
    <dbReference type="NCBI Taxonomy" id="93759"/>
    <lineage>
        <taxon>Eukaryota</taxon>
        <taxon>Viridiplantae</taxon>
        <taxon>Streptophyta</taxon>
        <taxon>Embryophyta</taxon>
        <taxon>Tracheophyta</taxon>
        <taxon>Spermatophyta</taxon>
        <taxon>Magnoliopsida</taxon>
        <taxon>eudicotyledons</taxon>
        <taxon>Gunneridae</taxon>
        <taxon>Pentapetalae</taxon>
        <taxon>rosids</taxon>
        <taxon>malvids</taxon>
        <taxon>Malvales</taxon>
        <taxon>Malvaceae</taxon>
        <taxon>Grewioideae</taxon>
        <taxon>Apeibeae</taxon>
        <taxon>Corchorus</taxon>
    </lineage>
</organism>
<dbReference type="InterPro" id="IPR008979">
    <property type="entry name" value="Galactose-bd-like_sf"/>
</dbReference>
<protein>
    <recommendedName>
        <fullName evidence="4">rhamnogalacturonan endolyase</fullName>
        <ecNumber evidence="4">4.2.2.23</ecNumber>
    </recommendedName>
</protein>
<comment type="caution">
    <text evidence="11">The sequence shown here is derived from an EMBL/GenBank/DDBJ whole genome shotgun (WGS) entry which is preliminary data.</text>
</comment>
<dbReference type="AlphaFoldDB" id="A0A1R3K3J0"/>
<name>A0A1R3K3J0_9ROSI</name>
<keyword evidence="7" id="KW-0456">Lyase</keyword>
<dbReference type="FunFam" id="2.60.40.1120:FF:000033">
    <property type="entry name" value="Rhamnogalacturonate lyase B"/>
    <property type="match status" value="1"/>
</dbReference>
<proteinExistence type="inferred from homology"/>
<feature type="domain" description="Rhamnogalacturonan lyase" evidence="10">
    <location>
        <begin position="429"/>
        <end position="501"/>
    </location>
</feature>
<comment type="similarity">
    <text evidence="3">Belongs to the polysaccharide lyase 4 family.</text>
</comment>
<dbReference type="CDD" id="cd10320">
    <property type="entry name" value="RGL4_N"/>
    <property type="match status" value="1"/>
</dbReference>
<keyword evidence="8" id="KW-0472">Membrane</keyword>
<evidence type="ECO:0000313" key="12">
    <source>
        <dbReference type="Proteomes" id="UP000187203"/>
    </source>
</evidence>
<dbReference type="SUPFAM" id="SSF74650">
    <property type="entry name" value="Galactose mutarotase-like"/>
    <property type="match status" value="1"/>
</dbReference>
<keyword evidence="6" id="KW-0732">Signal</keyword>
<evidence type="ECO:0000256" key="1">
    <source>
        <dbReference type="ARBA" id="ARBA00001324"/>
    </source>
</evidence>
<evidence type="ECO:0000313" key="11">
    <source>
        <dbReference type="EMBL" id="OMP01660.1"/>
    </source>
</evidence>
<dbReference type="CDD" id="cd10317">
    <property type="entry name" value="RGL4_C"/>
    <property type="match status" value="1"/>
</dbReference>
<dbReference type="GO" id="GO:0005975">
    <property type="term" value="P:carbohydrate metabolic process"/>
    <property type="evidence" value="ECO:0007669"/>
    <property type="project" value="InterPro"/>
</dbReference>
<dbReference type="EC" id="4.2.2.23" evidence="4"/>
<dbReference type="Gene3D" id="2.60.40.1120">
    <property type="entry name" value="Carboxypeptidase-like, regulatory domain"/>
    <property type="match status" value="1"/>
</dbReference>
<dbReference type="CDD" id="cd10316">
    <property type="entry name" value="RGL4_M"/>
    <property type="match status" value="1"/>
</dbReference>
<feature type="domain" description="Rhamnogalacturonan lyase" evidence="9">
    <location>
        <begin position="515"/>
        <end position="606"/>
    </location>
</feature>
<keyword evidence="8" id="KW-0812">Transmembrane</keyword>
<keyword evidence="8" id="KW-1133">Transmembrane helix</keyword>
<dbReference type="InterPro" id="IPR029411">
    <property type="entry name" value="RG-lyase_III"/>
</dbReference>
<comment type="catalytic activity">
    <reaction evidence="1">
        <text>Endotype eliminative cleavage of L-alpha-rhamnopyranosyl-(1-&gt;4)-alpha-D-galactopyranosyluronic acid bonds of rhamnogalacturonan I domains in ramified hairy regions of pectin leaving L-rhamnopyranose at the reducing end and 4-deoxy-4,5-unsaturated D-galactopyranosyluronic acid at the non-reducing end.</text>
        <dbReference type="EC" id="4.2.2.23"/>
    </reaction>
</comment>
<dbReference type="InterPro" id="IPR014718">
    <property type="entry name" value="GH-type_carb-bd"/>
</dbReference>
<evidence type="ECO:0000256" key="4">
    <source>
        <dbReference type="ARBA" id="ARBA00012437"/>
    </source>
</evidence>
<dbReference type="Gene3D" id="2.70.98.10">
    <property type="match status" value="1"/>
</dbReference>
<evidence type="ECO:0000256" key="8">
    <source>
        <dbReference type="SAM" id="Phobius"/>
    </source>
</evidence>
<evidence type="ECO:0000256" key="3">
    <source>
        <dbReference type="ARBA" id="ARBA00010418"/>
    </source>
</evidence>
<dbReference type="Pfam" id="PF06045">
    <property type="entry name" value="Rhamnogal_lyase"/>
    <property type="match status" value="1"/>
</dbReference>
<dbReference type="STRING" id="93759.A0A1R3K3J0"/>
<evidence type="ECO:0000259" key="9">
    <source>
        <dbReference type="Pfam" id="PF14683"/>
    </source>
</evidence>
<accession>A0A1R3K3J0</accession>
<dbReference type="InterPro" id="IPR029413">
    <property type="entry name" value="RG-lyase_II"/>
</dbReference>
<sequence>MHVNIVKAPCIFLSCSFSSRTMVKKVANRRSHLKQLGFWLIMIIELLLLLPISSQKIPARKILNDDNINNSSHFAVQLKTSHPESDSVVVDNGLVEVTIENPSGYLLGIKYQGIDNVLEERNEHSDRGYWDLVWYNYTTYDKMETEYFDIITQTDDQVELSFSRTWNPDNPNLVPLNIDKRFIVRRGVPGVYMYAILERQENFPSTEMFQIRIAFKLLEKKFNYMALSDKRQRIMPSLVDRNTDHSQVLAFKEAVLLTNPINPQFRGEVDDKYQYSRENKDNTLHGWIADSDNENPAVGFWIITPSTEFRTGGPHKQELTAHAGPIALSMFHSMHYAGKDMDVYYEQGEPWKKVLGPVFIYLNSVSVEDLDVHKPLWDDAKRQLSQETESWPYDFTASDDYPSAEGRGTVRGRLLVQDRYMENELMQAQSAFVGLAPPGEAGSWQKNAKGYQFWTQTDENGCFEINHVRPGEYNLFAWVHGFIGDYKSDLDISIEPGNNIDLGTLIYEPPRNGPTLWEIGIPDRTAAEFFIPEPYPELMNPLCNDPADRYRQYGLWDRYSDIYRHGDLVFTVGVSNYSRHWFFAHVLRRGGDPTTWQIKFNLDDVRFNDPSCPQPHFSTQLIGSDNAIARHGIHGLYRLYSIMAPANLFNMGENTIFLTQANNTGLFNGIMYDYIRLEGPMD</sequence>
<dbReference type="Pfam" id="PF14686">
    <property type="entry name" value="fn3_3"/>
    <property type="match status" value="1"/>
</dbReference>
<dbReference type="SUPFAM" id="SSF49785">
    <property type="entry name" value="Galactose-binding domain-like"/>
    <property type="match status" value="1"/>
</dbReference>
<evidence type="ECO:0000256" key="5">
    <source>
        <dbReference type="ARBA" id="ARBA00022525"/>
    </source>
</evidence>
<dbReference type="InterPro" id="IPR013784">
    <property type="entry name" value="Carb-bd-like_fold"/>
</dbReference>
<feature type="transmembrane region" description="Helical" evidence="8">
    <location>
        <begin position="36"/>
        <end position="54"/>
    </location>
</feature>
<gene>
    <name evidence="11" type="ORF">COLO4_11703</name>
</gene>
<dbReference type="InterPro" id="IPR051850">
    <property type="entry name" value="Polysacch_Lyase_4"/>
</dbReference>
<comment type="subcellular location">
    <subcellularLocation>
        <location evidence="2">Secreted</location>
    </subcellularLocation>
</comment>
<dbReference type="EMBL" id="AWUE01014734">
    <property type="protein sequence ID" value="OMP01660.1"/>
    <property type="molecule type" value="Genomic_DNA"/>
</dbReference>
<dbReference type="PANTHER" id="PTHR32018:SF6">
    <property type="entry name" value="RHAMNOGALACTURONAN ENDOLYASE"/>
    <property type="match status" value="1"/>
</dbReference>
<dbReference type="GO" id="GO:0005576">
    <property type="term" value="C:extracellular region"/>
    <property type="evidence" value="ECO:0007669"/>
    <property type="project" value="UniProtKB-SubCell"/>
</dbReference>